<dbReference type="RefSeq" id="WP_102074206.1">
    <property type="nucleotide sequence ID" value="NZ_PDNW01000009.1"/>
</dbReference>
<protein>
    <submittedName>
        <fullName evidence="1">Uncharacterized protein</fullName>
    </submittedName>
</protein>
<reference evidence="1 2" key="1">
    <citation type="submission" date="2017-10" db="EMBL/GenBank/DDBJ databases">
        <title>Two draft genome sequences of Pusillimonas sp. strains isolated from a nitrate- and radionuclide-contaminated groundwater in Russia.</title>
        <authorList>
            <person name="Grouzdev D.S."/>
            <person name="Tourova T.P."/>
            <person name="Goeva M.A."/>
            <person name="Babich T.L."/>
            <person name="Sokolova D.S."/>
            <person name="Abdullin R."/>
            <person name="Poltaraus A.B."/>
            <person name="Toshchakov S.V."/>
            <person name="Nazina T.N."/>
        </authorList>
    </citation>
    <scope>NUCLEOTIDE SEQUENCE [LARGE SCALE GENOMIC DNA]</scope>
    <source>
        <strain evidence="1 2">JR1/69-3-13</strain>
    </source>
</reference>
<gene>
    <name evidence="1" type="ORF">CR159_12085</name>
</gene>
<organism evidence="1 2">
    <name type="scientific">Pollutimonas subterranea</name>
    <dbReference type="NCBI Taxonomy" id="2045210"/>
    <lineage>
        <taxon>Bacteria</taxon>
        <taxon>Pseudomonadati</taxon>
        <taxon>Pseudomonadota</taxon>
        <taxon>Betaproteobacteria</taxon>
        <taxon>Burkholderiales</taxon>
        <taxon>Alcaligenaceae</taxon>
        <taxon>Pollutimonas</taxon>
    </lineage>
</organism>
<dbReference type="AlphaFoldDB" id="A0A2N4U3Q5"/>
<comment type="caution">
    <text evidence="1">The sequence shown here is derived from an EMBL/GenBank/DDBJ whole genome shotgun (WGS) entry which is preliminary data.</text>
</comment>
<dbReference type="OrthoDB" id="9943615at2"/>
<name>A0A2N4U3Q5_9BURK</name>
<evidence type="ECO:0000313" key="2">
    <source>
        <dbReference type="Proteomes" id="UP000234190"/>
    </source>
</evidence>
<accession>A0A2N4U3Q5</accession>
<evidence type="ECO:0000313" key="1">
    <source>
        <dbReference type="EMBL" id="PLC49655.1"/>
    </source>
</evidence>
<dbReference type="Proteomes" id="UP000234190">
    <property type="component" value="Unassembled WGS sequence"/>
</dbReference>
<sequence length="63" mass="6980">MVRPFKAALNTEKSADGGFEWVITFIDSTVATMPQIERSTQTYATEDEALRAGEAALDRLQDD</sequence>
<keyword evidence="2" id="KW-1185">Reference proteome</keyword>
<dbReference type="EMBL" id="PDNW01000009">
    <property type="protein sequence ID" value="PLC49655.1"/>
    <property type="molecule type" value="Genomic_DNA"/>
</dbReference>
<proteinExistence type="predicted"/>